<dbReference type="EMBL" id="WTYI01000001">
    <property type="protein sequence ID" value="MXO96569.1"/>
    <property type="molecule type" value="Genomic_DNA"/>
</dbReference>
<evidence type="ECO:0000256" key="14">
    <source>
        <dbReference type="RuleBase" id="RU003357"/>
    </source>
</evidence>
<evidence type="ECO:0000256" key="10">
    <source>
        <dbReference type="ARBA" id="ARBA00023136"/>
    </source>
</evidence>
<evidence type="ECO:0000313" key="17">
    <source>
        <dbReference type="EMBL" id="MXO96569.1"/>
    </source>
</evidence>
<dbReference type="PANTHER" id="PTHR32552:SF81">
    <property type="entry name" value="TONB-DEPENDENT OUTER MEMBRANE RECEPTOR"/>
    <property type="match status" value="1"/>
</dbReference>
<keyword evidence="4" id="KW-0410">Iron transport</keyword>
<dbReference type="Proteomes" id="UP000432727">
    <property type="component" value="Unassembled WGS sequence"/>
</dbReference>
<evidence type="ECO:0000259" key="16">
    <source>
        <dbReference type="Pfam" id="PF07715"/>
    </source>
</evidence>
<evidence type="ECO:0000256" key="7">
    <source>
        <dbReference type="ARBA" id="ARBA00023004"/>
    </source>
</evidence>
<evidence type="ECO:0000256" key="6">
    <source>
        <dbReference type="ARBA" id="ARBA00022729"/>
    </source>
</evidence>
<evidence type="ECO:0000256" key="1">
    <source>
        <dbReference type="ARBA" id="ARBA00004571"/>
    </source>
</evidence>
<comment type="subcellular location">
    <subcellularLocation>
        <location evidence="1 12">Cell outer membrane</location>
        <topology evidence="1 12">Multi-pass membrane protein</topology>
    </subcellularLocation>
</comment>
<dbReference type="Gene3D" id="2.40.170.20">
    <property type="entry name" value="TonB-dependent receptor, beta-barrel domain"/>
    <property type="match status" value="3"/>
</dbReference>
<dbReference type="PROSITE" id="PS01156">
    <property type="entry name" value="TONB_DEPENDENT_REC_2"/>
    <property type="match status" value="1"/>
</dbReference>
<reference evidence="17 18" key="1">
    <citation type="submission" date="2019-12" db="EMBL/GenBank/DDBJ databases">
        <title>Genomic-based taxomic classification of the family Erythrobacteraceae.</title>
        <authorList>
            <person name="Xu L."/>
        </authorList>
    </citation>
    <scope>NUCLEOTIDE SEQUENCE [LARGE SCALE GENOMIC DNA]</scope>
    <source>
        <strain evidence="17 18">JCM 12189</strain>
    </source>
</reference>
<evidence type="ECO:0000256" key="4">
    <source>
        <dbReference type="ARBA" id="ARBA00022496"/>
    </source>
</evidence>
<evidence type="ECO:0000256" key="5">
    <source>
        <dbReference type="ARBA" id="ARBA00022692"/>
    </source>
</evidence>
<gene>
    <name evidence="17" type="ORF">GRI34_09100</name>
</gene>
<name>A0A6I4TMS0_9SPHN</name>
<dbReference type="InterPro" id="IPR036942">
    <property type="entry name" value="Beta-barrel_TonB_sf"/>
</dbReference>
<evidence type="ECO:0000313" key="18">
    <source>
        <dbReference type="Proteomes" id="UP000432727"/>
    </source>
</evidence>
<evidence type="ECO:0000256" key="9">
    <source>
        <dbReference type="ARBA" id="ARBA00023077"/>
    </source>
</evidence>
<keyword evidence="11 12" id="KW-0998">Cell outer membrane</keyword>
<evidence type="ECO:0000256" key="2">
    <source>
        <dbReference type="ARBA" id="ARBA00022448"/>
    </source>
</evidence>
<keyword evidence="17" id="KW-0675">Receptor</keyword>
<keyword evidence="10 12" id="KW-0472">Membrane</keyword>
<sequence>MDSSASTDGQIDGDSELLGGDTDVIIVTATKRAQDVQQIPLAVTAVSPAQLEQQGVVNVQNITQVSPSFSTSQAQNSSGTVVLRIRGVGTTSNNIGFESAVGIFVDGAYQSRPGIALSEFVDVERVEVLRGPQGTLFGRNTSAGALNIINKRPDLFEFGGFVNATYGNYDHLSVQGAVNMPIVQDKVAVRLTGAWRERDGFITVNDANGNFLEDTNSVDQFLVRGQLGWETDSGFRGRIIGDYSESSGDCCGPVELLQSPVETGGLFGIVGVGPRGGMSAPVVATNPFDQTTAEEATENQIASADVEHLASSNQWGILGEFELPLSDSIDAIYIGSYRKYENDESYDSDFSGLDVFNILPGGGTTIKTMTHELRFQGDAGRLQWMLGGYYSNEKIDQTVVAGLGADYGELSGALLAGGSAPITPPLGIFYAAAANGLALDPANPLTFLSGGVDPAGTTSTNLFEQDSTSWSIFTHNTFDVTDRLSLTLGARWSDESKDGSFDQLAVNNPTCLGFLNGGTTRLGQAAGAAGVPAAAIPATVGALAPTAFVLSCFPFVAPAIGTDAIPLPLPREFAGEFNDEELIYTVKLGYDFGDVNAYGSFTHGYKAGGFNLDSTAAVGGADPRFDSEEVDAYELGLKGRFLDGDLTTNIAIFYQEFSDFQVLEFTGAQFQTFNVPKALSKGMEFEAQIRPTGGLTVNAGLTYTDASYPDDCATDADPLRVRNLCGAPLTNAPEFVSIVGTTYRGDISNSLSFFLNGQIRAESDRRTSTQPREVPTTAADLGNTPLLPFDYQDGNIKINMRAGVGGIDESWGIEAWVTNLTNVVTRGVTFNTTLRSGSRSAFTQEPRMYGVTVRGKF</sequence>
<evidence type="ECO:0000256" key="3">
    <source>
        <dbReference type="ARBA" id="ARBA00022452"/>
    </source>
</evidence>
<dbReference type="PROSITE" id="PS52016">
    <property type="entry name" value="TONB_DEPENDENT_REC_3"/>
    <property type="match status" value="1"/>
</dbReference>
<comment type="similarity">
    <text evidence="12 14">Belongs to the TonB-dependent receptor family.</text>
</comment>
<accession>A0A6I4TMS0</accession>
<dbReference type="AlphaFoldDB" id="A0A6I4TMS0"/>
<keyword evidence="3 12" id="KW-1134">Transmembrane beta strand</keyword>
<keyword evidence="5 12" id="KW-0812">Transmembrane</keyword>
<comment type="caution">
    <text evidence="17">The sequence shown here is derived from an EMBL/GenBank/DDBJ whole genome shotgun (WGS) entry which is preliminary data.</text>
</comment>
<keyword evidence="8" id="KW-0406">Ion transport</keyword>
<dbReference type="GO" id="GO:0006826">
    <property type="term" value="P:iron ion transport"/>
    <property type="evidence" value="ECO:0007669"/>
    <property type="project" value="UniProtKB-KW"/>
</dbReference>
<keyword evidence="9 14" id="KW-0798">TonB box</keyword>
<evidence type="ECO:0000256" key="13">
    <source>
        <dbReference type="PROSITE-ProRule" id="PRU10144"/>
    </source>
</evidence>
<dbReference type="OrthoDB" id="9760333at2"/>
<dbReference type="Pfam" id="PF07715">
    <property type="entry name" value="Plug"/>
    <property type="match status" value="1"/>
</dbReference>
<dbReference type="InterPro" id="IPR000531">
    <property type="entry name" value="Beta-barrel_TonB"/>
</dbReference>
<dbReference type="InterPro" id="IPR039426">
    <property type="entry name" value="TonB-dep_rcpt-like"/>
</dbReference>
<keyword evidence="18" id="KW-1185">Reference proteome</keyword>
<feature type="short sequence motif" description="TonB C-terminal box" evidence="13">
    <location>
        <begin position="840"/>
        <end position="857"/>
    </location>
</feature>
<evidence type="ECO:0000256" key="12">
    <source>
        <dbReference type="PROSITE-ProRule" id="PRU01360"/>
    </source>
</evidence>
<dbReference type="PANTHER" id="PTHR32552">
    <property type="entry name" value="FERRICHROME IRON RECEPTOR-RELATED"/>
    <property type="match status" value="1"/>
</dbReference>
<feature type="domain" description="TonB-dependent receptor plug" evidence="16">
    <location>
        <begin position="36"/>
        <end position="145"/>
    </location>
</feature>
<dbReference type="InterPro" id="IPR010917">
    <property type="entry name" value="TonB_rcpt_CS"/>
</dbReference>
<feature type="domain" description="TonB-dependent receptor-like beta-barrel" evidence="15">
    <location>
        <begin position="333"/>
        <end position="820"/>
    </location>
</feature>
<keyword evidence="7" id="KW-0408">Iron</keyword>
<protein>
    <submittedName>
        <fullName evidence="17">TonB-dependent receptor</fullName>
    </submittedName>
</protein>
<dbReference type="InterPro" id="IPR012910">
    <property type="entry name" value="Plug_dom"/>
</dbReference>
<proteinExistence type="inferred from homology"/>
<organism evidence="17 18">
    <name type="scientific">Qipengyuania aquimaris</name>
    <dbReference type="NCBI Taxonomy" id="255984"/>
    <lineage>
        <taxon>Bacteria</taxon>
        <taxon>Pseudomonadati</taxon>
        <taxon>Pseudomonadota</taxon>
        <taxon>Alphaproteobacteria</taxon>
        <taxon>Sphingomonadales</taxon>
        <taxon>Erythrobacteraceae</taxon>
        <taxon>Qipengyuania</taxon>
    </lineage>
</organism>
<evidence type="ECO:0000256" key="8">
    <source>
        <dbReference type="ARBA" id="ARBA00023065"/>
    </source>
</evidence>
<evidence type="ECO:0000256" key="11">
    <source>
        <dbReference type="ARBA" id="ARBA00023237"/>
    </source>
</evidence>
<keyword evidence="6" id="KW-0732">Signal</keyword>
<keyword evidence="2 12" id="KW-0813">Transport</keyword>
<dbReference type="SUPFAM" id="SSF56935">
    <property type="entry name" value="Porins"/>
    <property type="match status" value="1"/>
</dbReference>
<evidence type="ECO:0000259" key="15">
    <source>
        <dbReference type="Pfam" id="PF00593"/>
    </source>
</evidence>
<dbReference type="GO" id="GO:0009279">
    <property type="term" value="C:cell outer membrane"/>
    <property type="evidence" value="ECO:0007669"/>
    <property type="project" value="UniProtKB-SubCell"/>
</dbReference>
<dbReference type="Pfam" id="PF00593">
    <property type="entry name" value="TonB_dep_Rec_b-barrel"/>
    <property type="match status" value="1"/>
</dbReference>